<reference evidence="1 2" key="1">
    <citation type="submission" date="2024-05" db="EMBL/GenBank/DDBJ databases">
        <title>Genome sequencing and assembly of Indian major carp, Cirrhinus mrigala (Hamilton, 1822).</title>
        <authorList>
            <person name="Mohindra V."/>
            <person name="Chowdhury L.M."/>
            <person name="Lal K."/>
            <person name="Jena J.K."/>
        </authorList>
    </citation>
    <scope>NUCLEOTIDE SEQUENCE [LARGE SCALE GENOMIC DNA]</scope>
    <source>
        <strain evidence="1">CM1030</strain>
        <tissue evidence="1">Blood</tissue>
    </source>
</reference>
<keyword evidence="2" id="KW-1185">Reference proteome</keyword>
<gene>
    <name evidence="1" type="ORF">M9458_007037</name>
</gene>
<dbReference type="Proteomes" id="UP001529510">
    <property type="component" value="Unassembled WGS sequence"/>
</dbReference>
<proteinExistence type="predicted"/>
<evidence type="ECO:0008006" key="3">
    <source>
        <dbReference type="Google" id="ProtNLM"/>
    </source>
</evidence>
<comment type="caution">
    <text evidence="1">The sequence shown here is derived from an EMBL/GenBank/DDBJ whole genome shotgun (WGS) entry which is preliminary data.</text>
</comment>
<evidence type="ECO:0000313" key="2">
    <source>
        <dbReference type="Proteomes" id="UP001529510"/>
    </source>
</evidence>
<evidence type="ECO:0000313" key="1">
    <source>
        <dbReference type="EMBL" id="KAL0198497.1"/>
    </source>
</evidence>
<sequence>VLGLDGLDVAHTSGVAVERRSGRWSFDPPARVWRTRDQTSLRIICPLLEAPQTGRFGSSQ</sequence>
<organism evidence="1 2">
    <name type="scientific">Cirrhinus mrigala</name>
    <name type="common">Mrigala</name>
    <dbReference type="NCBI Taxonomy" id="683832"/>
    <lineage>
        <taxon>Eukaryota</taxon>
        <taxon>Metazoa</taxon>
        <taxon>Chordata</taxon>
        <taxon>Craniata</taxon>
        <taxon>Vertebrata</taxon>
        <taxon>Euteleostomi</taxon>
        <taxon>Actinopterygii</taxon>
        <taxon>Neopterygii</taxon>
        <taxon>Teleostei</taxon>
        <taxon>Ostariophysi</taxon>
        <taxon>Cypriniformes</taxon>
        <taxon>Cyprinidae</taxon>
        <taxon>Labeoninae</taxon>
        <taxon>Labeonini</taxon>
        <taxon>Cirrhinus</taxon>
    </lineage>
</organism>
<protein>
    <recommendedName>
        <fullName evidence="3">MHC class I antigen</fullName>
    </recommendedName>
</protein>
<feature type="non-terminal residue" evidence="1">
    <location>
        <position position="1"/>
    </location>
</feature>
<name>A0ABD0RIY6_CIRMR</name>
<dbReference type="EMBL" id="JAMKFB020000003">
    <property type="protein sequence ID" value="KAL0198497.1"/>
    <property type="molecule type" value="Genomic_DNA"/>
</dbReference>
<dbReference type="AlphaFoldDB" id="A0ABD0RIY6"/>
<feature type="non-terminal residue" evidence="1">
    <location>
        <position position="60"/>
    </location>
</feature>
<accession>A0ABD0RIY6</accession>